<reference evidence="2 3" key="1">
    <citation type="submission" date="2014-07" db="EMBL/GenBank/DDBJ databases">
        <title>Draft Genome Sequence of Gephyronic Acid Producer, Cystobacter violaceus Strain Cb vi76.</title>
        <authorList>
            <person name="Stevens D.C."/>
            <person name="Young J."/>
            <person name="Carmichael R."/>
            <person name="Tan J."/>
            <person name="Taylor R.E."/>
        </authorList>
    </citation>
    <scope>NUCLEOTIDE SEQUENCE [LARGE SCALE GENOMIC DNA]</scope>
    <source>
        <strain evidence="2 3">Cb vi76</strain>
    </source>
</reference>
<sequence length="192" mass="20412">MKQNWMKWMAACVALLAPPALAESPEKKSPAHELSLGATSIAYASFYSLSPTVYTADLAYSRALASEGFWSRVWVGGGVRGGLPTRLRSMPLEVYAQARLSARLGIWEGLVGPEFGVGGMASLYPLLADNDGGNLEKDMVGPWYFGFGAAPLRFHLGRVMLSGLEFNFGASGPALGASAVIRVTLLRVGVSL</sequence>
<name>A0A084SZN5_9BACT</name>
<protein>
    <recommendedName>
        <fullName evidence="4">Outer membrane protein beta-barrel domain-containing protein</fullName>
    </recommendedName>
</protein>
<organism evidence="2 3">
    <name type="scientific">Archangium violaceum Cb vi76</name>
    <dbReference type="NCBI Taxonomy" id="1406225"/>
    <lineage>
        <taxon>Bacteria</taxon>
        <taxon>Pseudomonadati</taxon>
        <taxon>Myxococcota</taxon>
        <taxon>Myxococcia</taxon>
        <taxon>Myxococcales</taxon>
        <taxon>Cystobacterineae</taxon>
        <taxon>Archangiaceae</taxon>
        <taxon>Archangium</taxon>
    </lineage>
</organism>
<comment type="caution">
    <text evidence="2">The sequence shown here is derived from an EMBL/GenBank/DDBJ whole genome shotgun (WGS) entry which is preliminary data.</text>
</comment>
<dbReference type="Proteomes" id="UP000028547">
    <property type="component" value="Unassembled WGS sequence"/>
</dbReference>
<dbReference type="RefSeq" id="WP_043390788.1">
    <property type="nucleotide sequence ID" value="NZ_JPMI01000033.1"/>
</dbReference>
<keyword evidence="1" id="KW-0732">Signal</keyword>
<proteinExistence type="predicted"/>
<dbReference type="AlphaFoldDB" id="A0A084SZN5"/>
<evidence type="ECO:0000313" key="3">
    <source>
        <dbReference type="Proteomes" id="UP000028547"/>
    </source>
</evidence>
<dbReference type="EMBL" id="JPMI01000033">
    <property type="protein sequence ID" value="KFA93920.1"/>
    <property type="molecule type" value="Genomic_DNA"/>
</dbReference>
<gene>
    <name evidence="2" type="ORF">Q664_06060</name>
</gene>
<feature type="chain" id="PRO_5001781994" description="Outer membrane protein beta-barrel domain-containing protein" evidence="1">
    <location>
        <begin position="23"/>
        <end position="192"/>
    </location>
</feature>
<evidence type="ECO:0000313" key="2">
    <source>
        <dbReference type="EMBL" id="KFA93920.1"/>
    </source>
</evidence>
<evidence type="ECO:0008006" key="4">
    <source>
        <dbReference type="Google" id="ProtNLM"/>
    </source>
</evidence>
<evidence type="ECO:0000256" key="1">
    <source>
        <dbReference type="SAM" id="SignalP"/>
    </source>
</evidence>
<accession>A0A084SZN5</accession>
<feature type="signal peptide" evidence="1">
    <location>
        <begin position="1"/>
        <end position="22"/>
    </location>
</feature>